<comment type="similarity">
    <text evidence="1">Belongs to the ATP-dependent AMP-binding enzyme family.</text>
</comment>
<dbReference type="GO" id="GO:0031956">
    <property type="term" value="F:medium-chain fatty acid-CoA ligase activity"/>
    <property type="evidence" value="ECO:0007669"/>
    <property type="project" value="TreeGrafter"/>
</dbReference>
<protein>
    <submittedName>
        <fullName evidence="4">Acetyl-CoA synthetase-like protein</fullName>
    </submittedName>
</protein>
<dbReference type="InterPro" id="IPR000873">
    <property type="entry name" value="AMP-dep_synth/lig_dom"/>
</dbReference>
<keyword evidence="2" id="KW-0436">Ligase</keyword>
<dbReference type="PROSITE" id="PS00455">
    <property type="entry name" value="AMP_BINDING"/>
    <property type="match status" value="1"/>
</dbReference>
<dbReference type="InterPro" id="IPR020845">
    <property type="entry name" value="AMP-binding_CS"/>
</dbReference>
<dbReference type="GO" id="GO:0006631">
    <property type="term" value="P:fatty acid metabolic process"/>
    <property type="evidence" value="ECO:0007669"/>
    <property type="project" value="TreeGrafter"/>
</dbReference>
<dbReference type="STRING" id="1388766.A0A017SLF4"/>
<dbReference type="GeneID" id="63696422"/>
<organism evidence="4 5">
    <name type="scientific">Aspergillus ruber (strain CBS 135680)</name>
    <dbReference type="NCBI Taxonomy" id="1388766"/>
    <lineage>
        <taxon>Eukaryota</taxon>
        <taxon>Fungi</taxon>
        <taxon>Dikarya</taxon>
        <taxon>Ascomycota</taxon>
        <taxon>Pezizomycotina</taxon>
        <taxon>Eurotiomycetes</taxon>
        <taxon>Eurotiomycetidae</taxon>
        <taxon>Eurotiales</taxon>
        <taxon>Aspergillaceae</taxon>
        <taxon>Aspergillus</taxon>
        <taxon>Aspergillus subgen. Aspergillus</taxon>
    </lineage>
</organism>
<sequence length="570" mass="61866">MSSSEISFYSGGPAPAIPDSLWQWLSSTGAERLDAEALAALHQPASHLSNLIRTQTPSQDYFSWTFRQLIEAAESVAASFVSGGVRPGDVVALFVPNSAEWGVLLWACFRIGAVFAPIDPTALGRAEELEYLIGALDPKVIVVLDETAARAYNQHCSREIMLQLICNGGTLPGWLSLSHLIPPMNITLPPAKSDPDVVAYILFTSGTTSFPKGCPLTVQNISAEITGYHSFYGSRWDPTARFLVTSMCFRPICYLGCLNSWRGGGCVVVPSSYFSDEIALRAIVTQQITNMMLVPSQVRSLSNSPALTTHRPSTLRFVTCSGDTCQADVIAQGKRSLQTKRLVFHWGMSEGAPLFGWLGEEPIPVTGQGNIPGLGRALPGTAIRICESGNDNNIVARGVVGGLEVDSTSLVNWYLSEEHTSKAFLEDEFGRRWFKTGDLAYMDGSGVIFIVGRSKDMIKCKGVGIVPSIVEDCLEKAFLDEVQVVGIPDPSYGAKAIAVMKGARLETDDLPDIRRKVKQQIIQTLGPEYTLGGVAFFSDLGWSDWPKNSSHKIVKKDIVDAILQRQAVLG</sequence>
<evidence type="ECO:0000313" key="5">
    <source>
        <dbReference type="Proteomes" id="UP000019804"/>
    </source>
</evidence>
<dbReference type="OrthoDB" id="10253869at2759"/>
<dbReference type="PANTHER" id="PTHR43201">
    <property type="entry name" value="ACYL-COA SYNTHETASE"/>
    <property type="match status" value="1"/>
</dbReference>
<dbReference type="PANTHER" id="PTHR43201:SF5">
    <property type="entry name" value="MEDIUM-CHAIN ACYL-COA LIGASE ACSF2, MITOCHONDRIAL"/>
    <property type="match status" value="1"/>
</dbReference>
<dbReference type="RefSeq" id="XP_040640803.1">
    <property type="nucleotide sequence ID" value="XM_040781298.1"/>
</dbReference>
<dbReference type="HOGENOM" id="CLU_000022_72_0_1"/>
<dbReference type="EMBL" id="KK088416">
    <property type="protein sequence ID" value="EYE97115.1"/>
    <property type="molecule type" value="Genomic_DNA"/>
</dbReference>
<evidence type="ECO:0000259" key="3">
    <source>
        <dbReference type="Pfam" id="PF00501"/>
    </source>
</evidence>
<evidence type="ECO:0000256" key="2">
    <source>
        <dbReference type="ARBA" id="ARBA00022598"/>
    </source>
</evidence>
<evidence type="ECO:0000256" key="1">
    <source>
        <dbReference type="ARBA" id="ARBA00006432"/>
    </source>
</evidence>
<dbReference type="Proteomes" id="UP000019804">
    <property type="component" value="Unassembled WGS sequence"/>
</dbReference>
<accession>A0A017SLF4</accession>
<feature type="domain" description="AMP-dependent synthetase/ligase" evidence="3">
    <location>
        <begin position="59"/>
        <end position="415"/>
    </location>
</feature>
<reference evidence="5" key="1">
    <citation type="journal article" date="2014" name="Nat. Commun.">
        <title>Genomic adaptations of the halophilic Dead Sea filamentous fungus Eurotium rubrum.</title>
        <authorList>
            <person name="Kis-Papo T."/>
            <person name="Weig A.R."/>
            <person name="Riley R."/>
            <person name="Persoh D."/>
            <person name="Salamov A."/>
            <person name="Sun H."/>
            <person name="Lipzen A."/>
            <person name="Wasser S.P."/>
            <person name="Rambold G."/>
            <person name="Grigoriev I.V."/>
            <person name="Nevo E."/>
        </authorList>
    </citation>
    <scope>NUCLEOTIDE SEQUENCE [LARGE SCALE GENOMIC DNA]</scope>
    <source>
        <strain evidence="5">CBS 135680</strain>
    </source>
</reference>
<dbReference type="SUPFAM" id="SSF56801">
    <property type="entry name" value="Acetyl-CoA synthetase-like"/>
    <property type="match status" value="1"/>
</dbReference>
<dbReference type="AlphaFoldDB" id="A0A017SLF4"/>
<dbReference type="InterPro" id="IPR045851">
    <property type="entry name" value="AMP-bd_C_sf"/>
</dbReference>
<dbReference type="Pfam" id="PF00501">
    <property type="entry name" value="AMP-binding"/>
    <property type="match status" value="1"/>
</dbReference>
<proteinExistence type="inferred from homology"/>
<evidence type="ECO:0000313" key="4">
    <source>
        <dbReference type="EMBL" id="EYE97115.1"/>
    </source>
</evidence>
<dbReference type="Gene3D" id="3.40.50.12780">
    <property type="entry name" value="N-terminal domain of ligase-like"/>
    <property type="match status" value="1"/>
</dbReference>
<dbReference type="Gene3D" id="3.30.300.30">
    <property type="match status" value="1"/>
</dbReference>
<dbReference type="InterPro" id="IPR042099">
    <property type="entry name" value="ANL_N_sf"/>
</dbReference>
<gene>
    <name evidence="4" type="ORF">EURHEDRAFT_410156</name>
</gene>
<name>A0A017SLF4_ASPRC</name>
<keyword evidence="5" id="KW-1185">Reference proteome</keyword>